<organism evidence="1 2">
    <name type="scientific">Mucilaginibacter calamicampi</name>
    <dbReference type="NCBI Taxonomy" id="1302352"/>
    <lineage>
        <taxon>Bacteria</taxon>
        <taxon>Pseudomonadati</taxon>
        <taxon>Bacteroidota</taxon>
        <taxon>Sphingobacteriia</taxon>
        <taxon>Sphingobacteriales</taxon>
        <taxon>Sphingobacteriaceae</taxon>
        <taxon>Mucilaginibacter</taxon>
    </lineage>
</organism>
<comment type="caution">
    <text evidence="1">The sequence shown here is derived from an EMBL/GenBank/DDBJ whole genome shotgun (WGS) entry which is preliminary data.</text>
</comment>
<dbReference type="RefSeq" id="WP_377099724.1">
    <property type="nucleotide sequence ID" value="NZ_JBHTHU010000006.1"/>
</dbReference>
<gene>
    <name evidence="1" type="ORF">ACFQZS_09855</name>
</gene>
<evidence type="ECO:0000313" key="2">
    <source>
        <dbReference type="Proteomes" id="UP001596958"/>
    </source>
</evidence>
<sequence length="108" mass="12305">MKLSKVKYLFVFLCLFCLMEKTGISAISLCSHIKVMISAPQAEKQASENSESSEAKQVEVKEYWATHHENAFMPVPVFAKVTLYPRETSQRHYNWCPPVPTPPPNFSV</sequence>
<reference evidence="2" key="1">
    <citation type="journal article" date="2019" name="Int. J. Syst. Evol. Microbiol.">
        <title>The Global Catalogue of Microorganisms (GCM) 10K type strain sequencing project: providing services to taxonomists for standard genome sequencing and annotation.</title>
        <authorList>
            <consortium name="The Broad Institute Genomics Platform"/>
            <consortium name="The Broad Institute Genome Sequencing Center for Infectious Disease"/>
            <person name="Wu L."/>
            <person name="Ma J."/>
        </authorList>
    </citation>
    <scope>NUCLEOTIDE SEQUENCE [LARGE SCALE GENOMIC DNA]</scope>
    <source>
        <strain evidence="2">CCUG 63418</strain>
    </source>
</reference>
<accession>A0ABW2YVH5</accession>
<evidence type="ECO:0000313" key="1">
    <source>
        <dbReference type="EMBL" id="MFD0750446.1"/>
    </source>
</evidence>
<name>A0ABW2YVH5_9SPHI</name>
<proteinExistence type="predicted"/>
<dbReference type="Proteomes" id="UP001596958">
    <property type="component" value="Unassembled WGS sequence"/>
</dbReference>
<keyword evidence="2" id="KW-1185">Reference proteome</keyword>
<dbReference type="EMBL" id="JBHTHU010000006">
    <property type="protein sequence ID" value="MFD0750446.1"/>
    <property type="molecule type" value="Genomic_DNA"/>
</dbReference>
<protein>
    <submittedName>
        <fullName evidence="1">Uncharacterized protein</fullName>
    </submittedName>
</protein>